<dbReference type="RefSeq" id="WP_247067156.1">
    <property type="nucleotide sequence ID" value="NZ_CP094848.1"/>
</dbReference>
<reference evidence="2" key="1">
    <citation type="journal article" date="2021" name="Polymers (Basel)">
        <title>Highly Stretchable Bacterial Cellulose Produced by Komagataeibacter hansenii SI1.</title>
        <authorList>
            <person name="Cielecka I."/>
            <person name="Ryngajllo M."/>
            <person name="Maniukiewicz W."/>
            <person name="Bielecki S."/>
        </authorList>
    </citation>
    <scope>NUCLEOTIDE SEQUENCE</scope>
    <source>
        <strain evidence="2">SI1</strain>
    </source>
</reference>
<evidence type="ECO:0000256" key="1">
    <source>
        <dbReference type="SAM" id="Phobius"/>
    </source>
</evidence>
<keyword evidence="1" id="KW-1133">Transmembrane helix</keyword>
<dbReference type="EMBL" id="JAIBCX010000022">
    <property type="protein sequence ID" value="MCJ8354280.1"/>
    <property type="molecule type" value="Genomic_DNA"/>
</dbReference>
<evidence type="ECO:0000313" key="3">
    <source>
        <dbReference type="Proteomes" id="UP001202887"/>
    </source>
</evidence>
<dbReference type="AlphaFoldDB" id="A0AAW5EVC1"/>
<dbReference type="Proteomes" id="UP001202887">
    <property type="component" value="Unassembled WGS sequence"/>
</dbReference>
<name>A0AAW5EVC1_NOVHA</name>
<protein>
    <recommendedName>
        <fullName evidence="4">CsbD family protein</fullName>
    </recommendedName>
</protein>
<organism evidence="2 3">
    <name type="scientific">Novacetimonas hansenii</name>
    <name type="common">Komagataeibacter hansenii</name>
    <dbReference type="NCBI Taxonomy" id="436"/>
    <lineage>
        <taxon>Bacteria</taxon>
        <taxon>Pseudomonadati</taxon>
        <taxon>Pseudomonadota</taxon>
        <taxon>Alphaproteobacteria</taxon>
        <taxon>Acetobacterales</taxon>
        <taxon>Acetobacteraceae</taxon>
        <taxon>Novacetimonas</taxon>
    </lineage>
</organism>
<sequence>MNEFEAQLEEGVGRLQDDANGWSSGAPRVGGAGGLGGVCDTVRDLTADRPLFALFGASFVAFIATLMWRRR</sequence>
<keyword evidence="1" id="KW-0812">Transmembrane</keyword>
<feature type="transmembrane region" description="Helical" evidence="1">
    <location>
        <begin position="51"/>
        <end position="68"/>
    </location>
</feature>
<accession>A0AAW5EVC1</accession>
<evidence type="ECO:0000313" key="2">
    <source>
        <dbReference type="EMBL" id="MCJ8354280.1"/>
    </source>
</evidence>
<gene>
    <name evidence="2" type="ORF">K1W68_09820</name>
</gene>
<proteinExistence type="predicted"/>
<keyword evidence="1" id="KW-0472">Membrane</keyword>
<reference evidence="2" key="2">
    <citation type="submission" date="2022-03" db="EMBL/GenBank/DDBJ databases">
        <authorList>
            <person name="Ryngajllo M."/>
            <person name="Jacek P."/>
            <person name="Kubiak K."/>
        </authorList>
    </citation>
    <scope>NUCLEOTIDE SEQUENCE</scope>
    <source>
        <strain evidence="2">SI1</strain>
    </source>
</reference>
<evidence type="ECO:0008006" key="4">
    <source>
        <dbReference type="Google" id="ProtNLM"/>
    </source>
</evidence>
<comment type="caution">
    <text evidence="2">The sequence shown here is derived from an EMBL/GenBank/DDBJ whole genome shotgun (WGS) entry which is preliminary data.</text>
</comment>